<sequence>MKRLKIISLTSTDSNTMSLSSYSTNITTSEDLPDSLSATSPTTPNRPKSPFSSRAASPVSPSVGNPNRPRSPRRGSRTISPSPCASPTRRGSTLGQLASRRSSRDSETSDVAPLNYNRYKRRRPSNFLEIPIPDHFRPRVCSLPETPYNPRDGEDIYRLRSFSINPKGVLVNQGDHILSKKARSNTSVTSAASRRCASGERSPFNDLCEGSSFLYSEGSVPKYRVVLLGQSGVGKTSLVTQFMTSDYINTYDTSLDDEFGEKSVAVLLDDEESEVVFVDHPAHEMSVENMLSTYDPHACIVVYSITDKSSFKKAENIMNYLWREKTTKEKAVIVCGNKVDLARARTVKIAAGKSLASCHDSKFIETSSGIQHNVDELLVGIVKQIRLRLSLHRKQMKKASNSRASLSLHAAKELLSKLCLIDNKSKSCENLHVL</sequence>
<dbReference type="PANTHER" id="PTHR45775">
    <property type="entry name" value="RAD, GEM/KIR FAMILY MEMBER 2, ISOFORM C"/>
    <property type="match status" value="1"/>
</dbReference>
<dbReference type="Proteomes" id="UP001497623">
    <property type="component" value="Unassembled WGS sequence"/>
</dbReference>
<dbReference type="PROSITE" id="PS51421">
    <property type="entry name" value="RAS"/>
    <property type="match status" value="1"/>
</dbReference>
<dbReference type="SMART" id="SM00173">
    <property type="entry name" value="RAS"/>
    <property type="match status" value="1"/>
</dbReference>
<comment type="similarity">
    <text evidence="1">Belongs to the small GTPase superfamily. RGK family.</text>
</comment>
<evidence type="ECO:0000256" key="1">
    <source>
        <dbReference type="ARBA" id="ARBA00008846"/>
    </source>
</evidence>
<feature type="compositionally biased region" description="Polar residues" evidence="3">
    <location>
        <begin position="15"/>
        <end position="46"/>
    </location>
</feature>
<dbReference type="Gene3D" id="3.40.50.300">
    <property type="entry name" value="P-loop containing nucleotide triphosphate hydrolases"/>
    <property type="match status" value="1"/>
</dbReference>
<feature type="region of interest" description="Disordered" evidence="3">
    <location>
        <begin position="15"/>
        <end position="117"/>
    </location>
</feature>
<feature type="non-terminal residue" evidence="4">
    <location>
        <position position="434"/>
    </location>
</feature>
<evidence type="ECO:0000256" key="2">
    <source>
        <dbReference type="ARBA" id="ARBA00022553"/>
    </source>
</evidence>
<evidence type="ECO:0000313" key="5">
    <source>
        <dbReference type="Proteomes" id="UP001497623"/>
    </source>
</evidence>
<organism evidence="4 5">
    <name type="scientific">Meganyctiphanes norvegica</name>
    <name type="common">Northern krill</name>
    <name type="synonym">Thysanopoda norvegica</name>
    <dbReference type="NCBI Taxonomy" id="48144"/>
    <lineage>
        <taxon>Eukaryota</taxon>
        <taxon>Metazoa</taxon>
        <taxon>Ecdysozoa</taxon>
        <taxon>Arthropoda</taxon>
        <taxon>Crustacea</taxon>
        <taxon>Multicrustacea</taxon>
        <taxon>Malacostraca</taxon>
        <taxon>Eumalacostraca</taxon>
        <taxon>Eucarida</taxon>
        <taxon>Euphausiacea</taxon>
        <taxon>Euphausiidae</taxon>
        <taxon>Meganyctiphanes</taxon>
    </lineage>
</organism>
<dbReference type="Pfam" id="PF00071">
    <property type="entry name" value="Ras"/>
    <property type="match status" value="1"/>
</dbReference>
<keyword evidence="2" id="KW-0597">Phosphoprotein</keyword>
<dbReference type="InterPro" id="IPR027417">
    <property type="entry name" value="P-loop_NTPase"/>
</dbReference>
<accession>A0AAV2QQL2</accession>
<dbReference type="EMBL" id="CAXKWB010009853">
    <property type="protein sequence ID" value="CAL4096211.1"/>
    <property type="molecule type" value="Genomic_DNA"/>
</dbReference>
<dbReference type="InterPro" id="IPR001806">
    <property type="entry name" value="Small_GTPase"/>
</dbReference>
<protein>
    <recommendedName>
        <fullName evidence="6">GTP-binding protein REM 1</fullName>
    </recommendedName>
</protein>
<dbReference type="PROSITE" id="PS51419">
    <property type="entry name" value="RAB"/>
    <property type="match status" value="1"/>
</dbReference>
<comment type="caution">
    <text evidence="4">The sequence shown here is derived from an EMBL/GenBank/DDBJ whole genome shotgun (WGS) entry which is preliminary data.</text>
</comment>
<dbReference type="AlphaFoldDB" id="A0AAV2QQL2"/>
<dbReference type="FunFam" id="3.40.50.300:FF:000664">
    <property type="entry name" value="Uncharacterized protein, isoform B"/>
    <property type="match status" value="1"/>
</dbReference>
<evidence type="ECO:0008006" key="6">
    <source>
        <dbReference type="Google" id="ProtNLM"/>
    </source>
</evidence>
<evidence type="ECO:0000313" key="4">
    <source>
        <dbReference type="EMBL" id="CAL4096211.1"/>
    </source>
</evidence>
<dbReference type="PANTHER" id="PTHR45775:SF6">
    <property type="entry name" value="RAD, GEM_KIR FAMILY MEMBER 2, ISOFORM C"/>
    <property type="match status" value="1"/>
</dbReference>
<dbReference type="PRINTS" id="PR00449">
    <property type="entry name" value="RASTRNSFRMNG"/>
</dbReference>
<dbReference type="GO" id="GO:0005886">
    <property type="term" value="C:plasma membrane"/>
    <property type="evidence" value="ECO:0007669"/>
    <property type="project" value="TreeGrafter"/>
</dbReference>
<keyword evidence="5" id="KW-1185">Reference proteome</keyword>
<gene>
    <name evidence="4" type="ORF">MNOR_LOCUS15627</name>
</gene>
<dbReference type="InterPro" id="IPR051641">
    <property type="entry name" value="RGK_GTP-binding_reg"/>
</dbReference>
<dbReference type="SUPFAM" id="SSF52540">
    <property type="entry name" value="P-loop containing nucleoside triphosphate hydrolases"/>
    <property type="match status" value="1"/>
</dbReference>
<name>A0AAV2QQL2_MEGNR</name>
<dbReference type="GO" id="GO:0005246">
    <property type="term" value="F:calcium channel regulator activity"/>
    <property type="evidence" value="ECO:0007669"/>
    <property type="project" value="TreeGrafter"/>
</dbReference>
<dbReference type="GO" id="GO:0005525">
    <property type="term" value="F:GTP binding"/>
    <property type="evidence" value="ECO:0007669"/>
    <property type="project" value="InterPro"/>
</dbReference>
<feature type="compositionally biased region" description="Low complexity" evidence="3">
    <location>
        <begin position="49"/>
        <end position="68"/>
    </location>
</feature>
<proteinExistence type="inferred from homology"/>
<evidence type="ECO:0000256" key="3">
    <source>
        <dbReference type="SAM" id="MobiDB-lite"/>
    </source>
</evidence>
<reference evidence="4 5" key="1">
    <citation type="submission" date="2024-05" db="EMBL/GenBank/DDBJ databases">
        <authorList>
            <person name="Wallberg A."/>
        </authorList>
    </citation>
    <scope>NUCLEOTIDE SEQUENCE [LARGE SCALE GENOMIC DNA]</scope>
</reference>
<dbReference type="SMART" id="SM00175">
    <property type="entry name" value="RAB"/>
    <property type="match status" value="1"/>
</dbReference>
<dbReference type="GO" id="GO:0003924">
    <property type="term" value="F:GTPase activity"/>
    <property type="evidence" value="ECO:0007669"/>
    <property type="project" value="InterPro"/>
</dbReference>